<protein>
    <submittedName>
        <fullName evidence="2">Uncharacterized protein</fullName>
    </submittedName>
</protein>
<comment type="caution">
    <text evidence="2">The sequence shown here is derived from an EMBL/GenBank/DDBJ whole genome shotgun (WGS) entry which is preliminary data.</text>
</comment>
<name>A0A512CHD0_9BACT</name>
<feature type="transmembrane region" description="Helical" evidence="1">
    <location>
        <begin position="6"/>
        <end position="26"/>
    </location>
</feature>
<organism evidence="2 3">
    <name type="scientific">Cyclobacterium qasimii</name>
    <dbReference type="NCBI Taxonomy" id="1350429"/>
    <lineage>
        <taxon>Bacteria</taxon>
        <taxon>Pseudomonadati</taxon>
        <taxon>Bacteroidota</taxon>
        <taxon>Cytophagia</taxon>
        <taxon>Cytophagales</taxon>
        <taxon>Cyclobacteriaceae</taxon>
        <taxon>Cyclobacterium</taxon>
    </lineage>
</organism>
<dbReference type="Proteomes" id="UP000321301">
    <property type="component" value="Unassembled WGS sequence"/>
</dbReference>
<keyword evidence="1" id="KW-0812">Transmembrane</keyword>
<evidence type="ECO:0000313" key="2">
    <source>
        <dbReference type="EMBL" id="GEO23624.1"/>
    </source>
</evidence>
<dbReference type="EMBL" id="BJYV01000025">
    <property type="protein sequence ID" value="GEO23624.1"/>
    <property type="molecule type" value="Genomic_DNA"/>
</dbReference>
<sequence>MIVDIEPVSLGISLAAILAFIAPIYISKKKQTNIQKSHQRKFTDEAEKNGLLLKEKDFWRGGYGIGIDFEKHKLLFMDPQSQLGFQLVSTDNISHLDMQKQSRHVGKGSNKSEIIDKLSLIINHSSEQSGKSILCFFDGDKHSDLSGEWPLIQKWNAILLKQIAASKHK</sequence>
<gene>
    <name evidence="2" type="ORF">CQA01_41580</name>
</gene>
<keyword evidence="1" id="KW-0472">Membrane</keyword>
<evidence type="ECO:0000256" key="1">
    <source>
        <dbReference type="SAM" id="Phobius"/>
    </source>
</evidence>
<keyword evidence="1" id="KW-1133">Transmembrane helix</keyword>
<proteinExistence type="predicted"/>
<evidence type="ECO:0000313" key="3">
    <source>
        <dbReference type="Proteomes" id="UP000321301"/>
    </source>
</evidence>
<reference evidence="2 3" key="1">
    <citation type="submission" date="2019-07" db="EMBL/GenBank/DDBJ databases">
        <title>Whole genome shotgun sequence of Cyclobacterium qasimii NBRC 106168.</title>
        <authorList>
            <person name="Hosoyama A."/>
            <person name="Uohara A."/>
            <person name="Ohji S."/>
            <person name="Ichikawa N."/>
        </authorList>
    </citation>
    <scope>NUCLEOTIDE SEQUENCE [LARGE SCALE GENOMIC DNA]</scope>
    <source>
        <strain evidence="2 3">NBRC 106168</strain>
    </source>
</reference>
<accession>A0A512CHD0</accession>
<dbReference type="AlphaFoldDB" id="A0A512CHD0"/>
<keyword evidence="3" id="KW-1185">Reference proteome</keyword>
<dbReference type="RefSeq" id="WP_020893213.1">
    <property type="nucleotide sequence ID" value="NZ_BJYV01000025.1"/>
</dbReference>